<feature type="compositionally biased region" description="Basic and acidic residues" evidence="2">
    <location>
        <begin position="34"/>
        <end position="48"/>
    </location>
</feature>
<dbReference type="InterPro" id="IPR036612">
    <property type="entry name" value="KH_dom_type_1_sf"/>
</dbReference>
<dbReference type="InterPro" id="IPR035437">
    <property type="entry name" value="SNase_OB-fold_sf"/>
</dbReference>
<proteinExistence type="predicted"/>
<dbReference type="CDD" id="cd22395">
    <property type="entry name" value="KH-I_AKAP1"/>
    <property type="match status" value="1"/>
</dbReference>
<name>A0ABM5EN62_9SAUR</name>
<dbReference type="PANTHER" id="PTHR22948:SF65">
    <property type="entry name" value="A-KINASE ANCHORING PROTEIN 1"/>
    <property type="match status" value="1"/>
</dbReference>
<evidence type="ECO:0000313" key="7">
    <source>
        <dbReference type="RefSeq" id="XP_072834584.1"/>
    </source>
</evidence>
<dbReference type="InterPro" id="IPR050621">
    <property type="entry name" value="Tudor_domain_containing"/>
</dbReference>
<accession>A0ABM5EN62</accession>
<dbReference type="SUPFAM" id="SSF63748">
    <property type="entry name" value="Tudor/PWWP/MBT"/>
    <property type="match status" value="1"/>
</dbReference>
<feature type="region of interest" description="Disordered" evidence="2">
    <location>
        <begin position="82"/>
        <end position="124"/>
    </location>
</feature>
<feature type="domain" description="Tudor" evidence="4">
    <location>
        <begin position="734"/>
        <end position="793"/>
    </location>
</feature>
<dbReference type="InterPro" id="IPR047368">
    <property type="entry name" value="KH-I_AKAP1"/>
</dbReference>
<dbReference type="InterPro" id="IPR047367">
    <property type="entry name" value="Tudor_AKAP1"/>
</dbReference>
<feature type="region of interest" description="Disordered" evidence="2">
    <location>
        <begin position="498"/>
        <end position="559"/>
    </location>
</feature>
<sequence>MALRFRTLLPFAIPGVLALIGWWWFSSRKKERVSNHDRRDPAGLEECRIGSPEDFPSNSELSLPPEAKLPVESAVALEPLLERQAPPPPPPPPEHQEWSLGSSTREPPALAKPAVKSDVHQDDSEKLEVMGCQGAFGSPALQSSLPGAPGKAHSCAGEATVERKVDASRVAEEALLTAASLELPCVEKSRESREGRGVQNSPSESLKEGPCPMTTASSPGCVPTRCSEVVHDAVAEGPMLANKEMNEFNGGVLGAVEPEVRGAADQRPEPQSVDVAQETVTSSSNAGNMLLKHQGVGEAGCKGSLEKKKLGGISLDKEEVEKIEQVAIHIISNVIRAATEEVLSGSADCVSGRMCQMAGRTDRPPEKASAGAVGQGESGKENEPGAEKVAPAELPPPVEENVSRPAVFSSHLTHGLLANPGHGQPTRDSVGHDRPVSDPATVTNHEEELEDIHGVTEDSGCSACASEDGASAEDLLKSTSSPPLQQRLDLLNMPAVTGLERHSASSKKPPSPTLMEDKVPYSNGMLKEDGPPLGHEQAWPGEADTDHSGGSDVNSMDSVDSGCAVQKNGSCQKSGVDSSKTELVIWEIEVPKHLVGRLIGKQGRYVSFLKQVSGAKIYISTLPYTQDFQICHIEGSQQNVDKALSLIGKKFKDLSLTNIYAPPPPPLPLHSLPMTSWLMLPDGVTVEVIVVNQVNAGHLFVQQHTHPTFHVLRSLDQQMYLCYSQPGIPTMPTPVEVGVVCAAPGVEGAWWRAQVVGYFKDTNEVEIRYVDYGGYERVKIDTLRQIRSDFVTLPFQGAEVLLDNVVPLPDDDQFSSEADTVVSEMTRGTPLLAQVTNYDSATGLPLIQLWSMIGDELVSINRTLVERGFAQWVESY</sequence>
<evidence type="ECO:0000256" key="1">
    <source>
        <dbReference type="PROSITE-ProRule" id="PRU00117"/>
    </source>
</evidence>
<dbReference type="Pfam" id="PF00567">
    <property type="entry name" value="TUDOR"/>
    <property type="match status" value="1"/>
</dbReference>
<dbReference type="Pfam" id="PF00013">
    <property type="entry name" value="KH_1"/>
    <property type="match status" value="1"/>
</dbReference>
<keyword evidence="3" id="KW-0472">Membrane</keyword>
<feature type="region of interest" description="Disordered" evidence="2">
    <location>
        <begin position="34"/>
        <end position="68"/>
    </location>
</feature>
<evidence type="ECO:0000256" key="3">
    <source>
        <dbReference type="SAM" id="Phobius"/>
    </source>
</evidence>
<dbReference type="Proteomes" id="UP001652642">
    <property type="component" value="Chromosome 7"/>
</dbReference>
<dbReference type="InterPro" id="IPR004087">
    <property type="entry name" value="KH_dom"/>
</dbReference>
<keyword evidence="1" id="KW-0694">RNA-binding</keyword>
<dbReference type="Gene3D" id="3.30.1370.10">
    <property type="entry name" value="K Homology domain, type 1"/>
    <property type="match status" value="1"/>
</dbReference>
<dbReference type="PANTHER" id="PTHR22948">
    <property type="entry name" value="TUDOR DOMAIN CONTAINING PROTEIN"/>
    <property type="match status" value="1"/>
</dbReference>
<evidence type="ECO:0000313" key="8">
    <source>
        <dbReference type="RefSeq" id="XP_072834585.1"/>
    </source>
</evidence>
<dbReference type="SMART" id="SM00322">
    <property type="entry name" value="KH"/>
    <property type="match status" value="1"/>
</dbReference>
<dbReference type="InterPro" id="IPR004088">
    <property type="entry name" value="KH_dom_type_1"/>
</dbReference>
<dbReference type="PROSITE" id="PS50304">
    <property type="entry name" value="TUDOR"/>
    <property type="match status" value="1"/>
</dbReference>
<dbReference type="CDD" id="cd20407">
    <property type="entry name" value="Tudor_AKAP1"/>
    <property type="match status" value="1"/>
</dbReference>
<dbReference type="RefSeq" id="XP_072834583.1">
    <property type="nucleotide sequence ID" value="XM_072978482.1"/>
</dbReference>
<feature type="region of interest" description="Disordered" evidence="2">
    <location>
        <begin position="356"/>
        <end position="400"/>
    </location>
</feature>
<organism evidence="5 8">
    <name type="scientific">Pogona vitticeps</name>
    <name type="common">central bearded dragon</name>
    <dbReference type="NCBI Taxonomy" id="103695"/>
    <lineage>
        <taxon>Eukaryota</taxon>
        <taxon>Metazoa</taxon>
        <taxon>Chordata</taxon>
        <taxon>Craniata</taxon>
        <taxon>Vertebrata</taxon>
        <taxon>Euteleostomi</taxon>
        <taxon>Lepidosauria</taxon>
        <taxon>Squamata</taxon>
        <taxon>Bifurcata</taxon>
        <taxon>Unidentata</taxon>
        <taxon>Episquamata</taxon>
        <taxon>Toxicofera</taxon>
        <taxon>Iguania</taxon>
        <taxon>Acrodonta</taxon>
        <taxon>Agamidae</taxon>
        <taxon>Amphibolurinae</taxon>
        <taxon>Pogona</taxon>
    </lineage>
</organism>
<keyword evidence="3" id="KW-1133">Transmembrane helix</keyword>
<keyword evidence="3" id="KW-0812">Transmembrane</keyword>
<dbReference type="InterPro" id="IPR002999">
    <property type="entry name" value="Tudor"/>
</dbReference>
<dbReference type="PROSITE" id="PS50084">
    <property type="entry name" value="KH_TYPE_1"/>
    <property type="match status" value="1"/>
</dbReference>
<dbReference type="RefSeq" id="XP_072834584.1">
    <property type="nucleotide sequence ID" value="XM_072978483.1"/>
</dbReference>
<reference evidence="6 7" key="1">
    <citation type="submission" date="2025-05" db="UniProtKB">
        <authorList>
            <consortium name="RefSeq"/>
        </authorList>
    </citation>
    <scope>IDENTIFICATION</scope>
</reference>
<keyword evidence="5" id="KW-1185">Reference proteome</keyword>
<evidence type="ECO:0000313" key="5">
    <source>
        <dbReference type="Proteomes" id="UP001652642"/>
    </source>
</evidence>
<evidence type="ECO:0000256" key="2">
    <source>
        <dbReference type="SAM" id="MobiDB-lite"/>
    </source>
</evidence>
<evidence type="ECO:0000313" key="6">
    <source>
        <dbReference type="RefSeq" id="XP_072834583.1"/>
    </source>
</evidence>
<dbReference type="GeneID" id="110075496"/>
<dbReference type="SMART" id="SM00333">
    <property type="entry name" value="TUDOR"/>
    <property type="match status" value="1"/>
</dbReference>
<dbReference type="SUPFAM" id="SSF54791">
    <property type="entry name" value="Eukaryotic type KH-domain (KH-domain type I)"/>
    <property type="match status" value="1"/>
</dbReference>
<feature type="compositionally biased region" description="Basic and acidic residues" evidence="2">
    <location>
        <begin position="187"/>
        <end position="196"/>
    </location>
</feature>
<dbReference type="Gene3D" id="2.40.50.90">
    <property type="match status" value="1"/>
</dbReference>
<feature type="transmembrane region" description="Helical" evidence="3">
    <location>
        <begin position="7"/>
        <end position="25"/>
    </location>
</feature>
<dbReference type="RefSeq" id="XP_072834585.1">
    <property type="nucleotide sequence ID" value="XM_072978484.1"/>
</dbReference>
<feature type="compositionally biased region" description="Basic and acidic residues" evidence="2">
    <location>
        <begin position="115"/>
        <end position="124"/>
    </location>
</feature>
<gene>
    <name evidence="6 7 8" type="primary">AKAP1</name>
</gene>
<protein>
    <submittedName>
        <fullName evidence="6 7">A-kinase anchor protein 1, mitochondrial</fullName>
    </submittedName>
</protein>
<evidence type="ECO:0000259" key="4">
    <source>
        <dbReference type="PROSITE" id="PS50304"/>
    </source>
</evidence>
<feature type="region of interest" description="Disordered" evidence="2">
    <location>
        <begin position="187"/>
        <end position="220"/>
    </location>
</feature>
<feature type="region of interest" description="Disordered" evidence="2">
    <location>
        <begin position="414"/>
        <end position="444"/>
    </location>
</feature>
<dbReference type="Gene3D" id="2.30.30.140">
    <property type="match status" value="1"/>
</dbReference>